<evidence type="ECO:0000313" key="2">
    <source>
        <dbReference type="Proteomes" id="UP001153269"/>
    </source>
</evidence>
<name>A0A9N7VE61_PLEPL</name>
<accession>A0A9N7VE61</accession>
<dbReference type="Proteomes" id="UP001153269">
    <property type="component" value="Unassembled WGS sequence"/>
</dbReference>
<organism evidence="1 2">
    <name type="scientific">Pleuronectes platessa</name>
    <name type="common">European plaice</name>
    <dbReference type="NCBI Taxonomy" id="8262"/>
    <lineage>
        <taxon>Eukaryota</taxon>
        <taxon>Metazoa</taxon>
        <taxon>Chordata</taxon>
        <taxon>Craniata</taxon>
        <taxon>Vertebrata</taxon>
        <taxon>Euteleostomi</taxon>
        <taxon>Actinopterygii</taxon>
        <taxon>Neopterygii</taxon>
        <taxon>Teleostei</taxon>
        <taxon>Neoteleostei</taxon>
        <taxon>Acanthomorphata</taxon>
        <taxon>Carangaria</taxon>
        <taxon>Pleuronectiformes</taxon>
        <taxon>Pleuronectoidei</taxon>
        <taxon>Pleuronectidae</taxon>
        <taxon>Pleuronectes</taxon>
    </lineage>
</organism>
<dbReference type="AlphaFoldDB" id="A0A9N7VE61"/>
<dbReference type="EMBL" id="CADEAL010004074">
    <property type="protein sequence ID" value="CAB1451042.1"/>
    <property type="molecule type" value="Genomic_DNA"/>
</dbReference>
<protein>
    <submittedName>
        <fullName evidence="1">Uncharacterized protein</fullName>
    </submittedName>
</protein>
<sequence>MFTTDLCSKLNKQMINWCRGSLQSRSLEEGSVSSGGNMEEWGIEPPTLGRSDHFLCVCTYAPLKSNRHLVRGVCILCEQTAHSSRSLGSVSGRTSFYLDFHSPGLPPSGFNRSTSHKHHQSVTLLLPSCGGSQVLTAAAFNLDCEVRRLSLLIPPQKSKRGHFLFADEGKRERVNGGRRVEPQGKREVLYDLAATCKWAPSCSPLGCRRGVHKHTLAHAHPFQLKDLQRDIVSPPHWSSLSSQGPAGSITQR</sequence>
<proteinExistence type="predicted"/>
<comment type="caution">
    <text evidence="1">The sequence shown here is derived from an EMBL/GenBank/DDBJ whole genome shotgun (WGS) entry which is preliminary data.</text>
</comment>
<keyword evidence="2" id="KW-1185">Reference proteome</keyword>
<evidence type="ECO:0000313" key="1">
    <source>
        <dbReference type="EMBL" id="CAB1451042.1"/>
    </source>
</evidence>
<gene>
    <name evidence="1" type="ORF">PLEPLA_LOCUS38735</name>
</gene>
<reference evidence="1" key="1">
    <citation type="submission" date="2020-03" db="EMBL/GenBank/DDBJ databases">
        <authorList>
            <person name="Weist P."/>
        </authorList>
    </citation>
    <scope>NUCLEOTIDE SEQUENCE</scope>
</reference>